<accession>A0A7W3UXW3</accession>
<dbReference type="InterPro" id="IPR025522">
    <property type="entry name" value="DUF4410"/>
</dbReference>
<gene>
    <name evidence="2" type="ORF">H4O09_02235</name>
</gene>
<evidence type="ECO:0000256" key="1">
    <source>
        <dbReference type="SAM" id="SignalP"/>
    </source>
</evidence>
<dbReference type="RefSeq" id="WP_182621264.1">
    <property type="nucleotide sequence ID" value="NZ_JACIUV010000001.1"/>
</dbReference>
<feature type="chain" id="PRO_5030623273" evidence="1">
    <location>
        <begin position="29"/>
        <end position="152"/>
    </location>
</feature>
<organism evidence="2 3">
    <name type="scientific">Stenotrophomonas koreensis</name>
    <dbReference type="NCBI Taxonomy" id="266128"/>
    <lineage>
        <taxon>Bacteria</taxon>
        <taxon>Pseudomonadati</taxon>
        <taxon>Pseudomonadota</taxon>
        <taxon>Gammaproteobacteria</taxon>
        <taxon>Lysobacterales</taxon>
        <taxon>Lysobacteraceae</taxon>
        <taxon>Stenotrophomonas</taxon>
    </lineage>
</organism>
<evidence type="ECO:0000313" key="3">
    <source>
        <dbReference type="Proteomes" id="UP000550609"/>
    </source>
</evidence>
<proteinExistence type="predicted"/>
<name>A0A7W3UXW3_9GAMM</name>
<dbReference type="Pfam" id="PF14366">
    <property type="entry name" value="DUF4410"/>
    <property type="match status" value="1"/>
</dbReference>
<dbReference type="PROSITE" id="PS51257">
    <property type="entry name" value="PROKAR_LIPOPROTEIN"/>
    <property type="match status" value="1"/>
</dbReference>
<dbReference type="EMBL" id="JACIUV010000001">
    <property type="protein sequence ID" value="MBB1115885.1"/>
    <property type="molecule type" value="Genomic_DNA"/>
</dbReference>
<keyword evidence="1" id="KW-0732">Signal</keyword>
<evidence type="ECO:0000313" key="2">
    <source>
        <dbReference type="EMBL" id="MBB1115885.1"/>
    </source>
</evidence>
<dbReference type="Proteomes" id="UP000550609">
    <property type="component" value="Unassembled WGS sequence"/>
</dbReference>
<protein>
    <submittedName>
        <fullName evidence="2">DUF4410 domain-containing protein</fullName>
    </submittedName>
</protein>
<dbReference type="AlphaFoldDB" id="A0A7W3UXW3"/>
<reference evidence="2 3" key="1">
    <citation type="submission" date="2020-08" db="EMBL/GenBank/DDBJ databases">
        <title>Stenotrophomonas sp. W1S232.</title>
        <authorList>
            <person name="Deng Y."/>
        </authorList>
    </citation>
    <scope>NUCLEOTIDE SEQUENCE [LARGE SCALE GENOMIC DNA]</scope>
    <source>
        <strain evidence="2 3">W1S232</strain>
    </source>
</reference>
<sequence length="152" mass="16267">MAVINRIALLLVVILLSACSTTSRVHQAHAGFQGKSFEYQFTNRGGDNAEGIAELSRVVHNQLRTSGLVDNGAASGKVDVTLTHYYMRHGAARALVGIMAGRDKIISHVRVMDANGAQLASFEVESTNSTAWGTTGGLHQKHAEEIALRLKG</sequence>
<feature type="signal peptide" evidence="1">
    <location>
        <begin position="1"/>
        <end position="28"/>
    </location>
</feature>
<comment type="caution">
    <text evidence="2">The sequence shown here is derived from an EMBL/GenBank/DDBJ whole genome shotgun (WGS) entry which is preliminary data.</text>
</comment>